<name>A0A395W6A2_BACOV</name>
<dbReference type="Gene3D" id="2.60.120.560">
    <property type="entry name" value="Exo-inulinase, domain 1"/>
    <property type="match status" value="1"/>
</dbReference>
<comment type="caution">
    <text evidence="8">The sequence shown here is derived from an EMBL/GenBank/DDBJ whole genome shotgun (WGS) entry which is preliminary data.</text>
</comment>
<organism evidence="8 9">
    <name type="scientific">Bacteroides ovatus</name>
    <dbReference type="NCBI Taxonomy" id="28116"/>
    <lineage>
        <taxon>Bacteria</taxon>
        <taxon>Pseudomonadati</taxon>
        <taxon>Bacteroidota</taxon>
        <taxon>Bacteroidia</taxon>
        <taxon>Bacteroidales</taxon>
        <taxon>Bacteroidaceae</taxon>
        <taxon>Bacteroides</taxon>
    </lineage>
</organism>
<dbReference type="PANTHER" id="PTHR42800:SF1">
    <property type="entry name" value="EXOINULINASE INUD (AFU_ORTHOLOGUE AFUA_5G00480)"/>
    <property type="match status" value="1"/>
</dbReference>
<dbReference type="InterPro" id="IPR013189">
    <property type="entry name" value="Glyco_hydro_32_C"/>
</dbReference>
<dbReference type="Pfam" id="PF08244">
    <property type="entry name" value="Glyco_hydro_32C"/>
    <property type="match status" value="1"/>
</dbReference>
<gene>
    <name evidence="8" type="ORF">DWX70_00220</name>
</gene>
<dbReference type="RefSeq" id="WP_118418154.1">
    <property type="nucleotide sequence ID" value="NZ_JAQDLI010000001.1"/>
</dbReference>
<dbReference type="GO" id="GO:0004575">
    <property type="term" value="F:sucrose alpha-glucosidase activity"/>
    <property type="evidence" value="ECO:0007669"/>
    <property type="project" value="TreeGrafter"/>
</dbReference>
<accession>A0A395W6A2</accession>
<sequence>MKTNPWMKLCKGAILALAVSYGLTYCHTTKSKLTLEQKSDSLTVIHITNPTNYILLPIEEEAAESQVLLNTGEAADTDMDIRLAQNQVDYFVPFALPAGVKTATVCVRNKSKDALCWKEIKLSDTFDTANTEKFRPVYHHTPLYGWMNDANGLVYKDGEYHLYFQYNPYGSKWGNMHWGHSVSKDLMHWEHLEPAIARDTLGHIFSGSSIVDQENIAGYGAGSILAFYTSASDKNGQIQCLAFSKDNGRTFTKYEKNPILCPADGLRDFRDPKVFRYEPEDKWVMIVSADKEMRFYDSKNLKDWNYMSSFGEGYGAQPCQFECPDMVELPVDGDLNRKKWALIVNVNPGCYFGGSATQYFIGDFDGTKFSCDSQPNVTKWLDWGKDHYATVCFSNTGERTIAVPWMSNWQYCNIVPTKQFRSANALPRELSLYTQDGEIYLSAAPILEIKTLRKEKKEIPAFTVANDYHIDSLLADNDGAYELALEITAGEAEIMGFSLFNDKGEKVDIYFNLPEKRLVMDRTKSGIVDFGKKSVLHEIEVHDRRKTTSINYIDDFALATWAPIKKENEYTLDVFVDKCSVEIFLNGGKVAMTNLIFPSEPYNRMCFYSKGGSFQVDSFKAYRLGL</sequence>
<evidence type="ECO:0000256" key="2">
    <source>
        <dbReference type="ARBA" id="ARBA00022801"/>
    </source>
</evidence>
<dbReference type="EMBL" id="QRVZ01000001">
    <property type="protein sequence ID" value="RGS88002.1"/>
    <property type="molecule type" value="Genomic_DNA"/>
</dbReference>
<evidence type="ECO:0000256" key="4">
    <source>
        <dbReference type="RuleBase" id="RU362110"/>
    </source>
</evidence>
<dbReference type="InterPro" id="IPR001362">
    <property type="entry name" value="Glyco_hydro_32"/>
</dbReference>
<dbReference type="AlphaFoldDB" id="A0A395W6A2"/>
<dbReference type="SUPFAM" id="SSF49899">
    <property type="entry name" value="Concanavalin A-like lectins/glucanases"/>
    <property type="match status" value="1"/>
</dbReference>
<comment type="similarity">
    <text evidence="1 4">Belongs to the glycosyl hydrolase 32 family.</text>
</comment>
<dbReference type="SMART" id="SM00640">
    <property type="entry name" value="Glyco_32"/>
    <property type="match status" value="1"/>
</dbReference>
<dbReference type="CDD" id="cd18622">
    <property type="entry name" value="GH32_Inu-like"/>
    <property type="match status" value="1"/>
</dbReference>
<protein>
    <submittedName>
        <fullName evidence="8">DUF4980 domain-containing protein</fullName>
    </submittedName>
</protein>
<reference evidence="8 9" key="1">
    <citation type="submission" date="2018-08" db="EMBL/GenBank/DDBJ databases">
        <title>A genome reference for cultivated species of the human gut microbiota.</title>
        <authorList>
            <person name="Zou Y."/>
            <person name="Xue W."/>
            <person name="Luo G."/>
        </authorList>
    </citation>
    <scope>NUCLEOTIDE SEQUENCE [LARGE SCALE GENOMIC DNA]</scope>
    <source>
        <strain evidence="8 9">AF20-9LB</strain>
    </source>
</reference>
<evidence type="ECO:0000259" key="7">
    <source>
        <dbReference type="Pfam" id="PF16352"/>
    </source>
</evidence>
<keyword evidence="3 4" id="KW-0326">Glycosidase</keyword>
<dbReference type="Pfam" id="PF00251">
    <property type="entry name" value="Glyco_hydro_32N"/>
    <property type="match status" value="1"/>
</dbReference>
<dbReference type="Gene3D" id="2.115.10.20">
    <property type="entry name" value="Glycosyl hydrolase domain, family 43"/>
    <property type="match status" value="1"/>
</dbReference>
<evidence type="ECO:0000313" key="8">
    <source>
        <dbReference type="EMBL" id="RGS88002.1"/>
    </source>
</evidence>
<feature type="domain" description="Glycosyl hydrolase family 32 N-terminal" evidence="5">
    <location>
        <begin position="139"/>
        <end position="440"/>
    </location>
</feature>
<dbReference type="PANTHER" id="PTHR42800">
    <property type="entry name" value="EXOINULINASE INUD (AFU_ORTHOLOGUE AFUA_5G00480)"/>
    <property type="match status" value="1"/>
</dbReference>
<dbReference type="InterPro" id="IPR032313">
    <property type="entry name" value="DUF4980"/>
</dbReference>
<evidence type="ECO:0000256" key="3">
    <source>
        <dbReference type="ARBA" id="ARBA00023295"/>
    </source>
</evidence>
<evidence type="ECO:0000259" key="5">
    <source>
        <dbReference type="Pfam" id="PF00251"/>
    </source>
</evidence>
<evidence type="ECO:0000259" key="6">
    <source>
        <dbReference type="Pfam" id="PF08244"/>
    </source>
</evidence>
<dbReference type="GO" id="GO:0005987">
    <property type="term" value="P:sucrose catabolic process"/>
    <property type="evidence" value="ECO:0007669"/>
    <property type="project" value="TreeGrafter"/>
</dbReference>
<dbReference type="Proteomes" id="UP000266492">
    <property type="component" value="Unassembled WGS sequence"/>
</dbReference>
<proteinExistence type="inferred from homology"/>
<dbReference type="Pfam" id="PF16352">
    <property type="entry name" value="DUF4980"/>
    <property type="match status" value="1"/>
</dbReference>
<dbReference type="InterPro" id="IPR013320">
    <property type="entry name" value="ConA-like_dom_sf"/>
</dbReference>
<evidence type="ECO:0000256" key="1">
    <source>
        <dbReference type="ARBA" id="ARBA00009902"/>
    </source>
</evidence>
<feature type="domain" description="DUF4980" evidence="7">
    <location>
        <begin position="39"/>
        <end position="138"/>
    </location>
</feature>
<evidence type="ECO:0000313" key="9">
    <source>
        <dbReference type="Proteomes" id="UP000266492"/>
    </source>
</evidence>
<feature type="domain" description="Glycosyl hydrolase family 32 C-terminal" evidence="6">
    <location>
        <begin position="448"/>
        <end position="622"/>
    </location>
</feature>
<dbReference type="GO" id="GO:0005737">
    <property type="term" value="C:cytoplasm"/>
    <property type="evidence" value="ECO:0007669"/>
    <property type="project" value="TreeGrafter"/>
</dbReference>
<dbReference type="InterPro" id="IPR023296">
    <property type="entry name" value="Glyco_hydro_beta-prop_sf"/>
</dbReference>
<keyword evidence="2 4" id="KW-0378">Hydrolase</keyword>
<dbReference type="InterPro" id="IPR013148">
    <property type="entry name" value="Glyco_hydro_32_N"/>
</dbReference>
<dbReference type="SUPFAM" id="SSF75005">
    <property type="entry name" value="Arabinanase/levansucrase/invertase"/>
    <property type="match status" value="1"/>
</dbReference>